<dbReference type="Ensembl" id="ENSBTAT00000064951.3">
    <property type="protein sequence ID" value="ENSBTAP00000056077.3"/>
    <property type="gene ID" value="ENSBTAG00000047225.3"/>
</dbReference>
<dbReference type="VGNC" id="VGNC:26448">
    <property type="gene designation" value="BCL2L14"/>
</dbReference>
<accession>G3N2G5</accession>
<feature type="region of interest" description="Disordered" evidence="4">
    <location>
        <begin position="100"/>
        <end position="147"/>
    </location>
</feature>
<dbReference type="Proteomes" id="UP000009136">
    <property type="component" value="Chromosome 5"/>
</dbReference>
<feature type="compositionally biased region" description="Basic and acidic residues" evidence="4">
    <location>
        <begin position="137"/>
        <end position="147"/>
    </location>
</feature>
<dbReference type="PANTHER" id="PTHR14965:SF1">
    <property type="entry name" value="APOPTOSIS FACILITATOR BCL-2-LIKE PROTEIN 14"/>
    <property type="match status" value="1"/>
</dbReference>
<evidence type="ECO:0000256" key="1">
    <source>
        <dbReference type="ARBA" id="ARBA00009458"/>
    </source>
</evidence>
<dbReference type="VEuPathDB" id="HostDB:ENSBTAG00000047225"/>
<dbReference type="Gene3D" id="1.10.437.10">
    <property type="entry name" value="Blc2-like"/>
    <property type="match status" value="1"/>
</dbReference>
<name>G3N2G5_BOVIN</name>
<comment type="similarity">
    <text evidence="1">Belongs to the Bcl-2 family.</text>
</comment>
<dbReference type="PANTHER" id="PTHR14965">
    <property type="entry name" value="SI:CH73-248E21.1"/>
    <property type="match status" value="1"/>
</dbReference>
<evidence type="ECO:0000256" key="4">
    <source>
        <dbReference type="SAM" id="MobiDB-lite"/>
    </source>
</evidence>
<evidence type="ECO:0000313" key="5">
    <source>
        <dbReference type="Ensembl" id="ENSBTAP00000056077.3"/>
    </source>
</evidence>
<keyword evidence="6" id="KW-1185">Reference proteome</keyword>
<evidence type="ECO:0000256" key="2">
    <source>
        <dbReference type="ARBA" id="ARBA00022553"/>
    </source>
</evidence>
<dbReference type="SUPFAM" id="SSF56854">
    <property type="entry name" value="Bcl-2 inhibitors of programmed cell death"/>
    <property type="match status" value="1"/>
</dbReference>
<dbReference type="Bgee" id="ENSBTAG00000047225">
    <property type="expression patterns" value="Expressed in semen and 79 other cell types or tissues"/>
</dbReference>
<dbReference type="HOGENOM" id="CLU_087958_0_0_1"/>
<reference evidence="5" key="2">
    <citation type="submission" date="2025-08" db="UniProtKB">
        <authorList>
            <consortium name="Ensembl"/>
        </authorList>
    </citation>
    <scope>IDENTIFICATION</scope>
    <source>
        <strain evidence="5">Hereford</strain>
    </source>
</reference>
<reference evidence="5" key="3">
    <citation type="submission" date="2025-09" db="UniProtKB">
        <authorList>
            <consortium name="Ensembl"/>
        </authorList>
    </citation>
    <scope>IDENTIFICATION</scope>
    <source>
        <strain evidence="5">Hereford</strain>
    </source>
</reference>
<proteinExistence type="inferred from homology"/>
<dbReference type="GO" id="GO:0042981">
    <property type="term" value="P:regulation of apoptotic process"/>
    <property type="evidence" value="ECO:0007669"/>
    <property type="project" value="InterPro"/>
</dbReference>
<dbReference type="GeneTree" id="ENSGT00940000154318"/>
<evidence type="ECO:0000256" key="3">
    <source>
        <dbReference type="ARBA" id="ARBA00022703"/>
    </source>
</evidence>
<dbReference type="InterPro" id="IPR036834">
    <property type="entry name" value="Bcl-2-like_sf"/>
</dbReference>
<organism evidence="5 6">
    <name type="scientific">Bos taurus</name>
    <name type="common">Bovine</name>
    <dbReference type="NCBI Taxonomy" id="9913"/>
    <lineage>
        <taxon>Eukaryota</taxon>
        <taxon>Metazoa</taxon>
        <taxon>Chordata</taxon>
        <taxon>Craniata</taxon>
        <taxon>Vertebrata</taxon>
        <taxon>Euteleostomi</taxon>
        <taxon>Mammalia</taxon>
        <taxon>Eutheria</taxon>
        <taxon>Laurasiatheria</taxon>
        <taxon>Artiodactyla</taxon>
        <taxon>Ruminantia</taxon>
        <taxon>Pecora</taxon>
        <taxon>Bovidae</taxon>
        <taxon>Bovinae</taxon>
        <taxon>Bos</taxon>
    </lineage>
</organism>
<protein>
    <submittedName>
        <fullName evidence="5">BCL2 like 14</fullName>
    </submittedName>
</protein>
<gene>
    <name evidence="5 7" type="primary">BCL2L14</name>
</gene>
<dbReference type="GO" id="GO:0006915">
    <property type="term" value="P:apoptotic process"/>
    <property type="evidence" value="ECO:0007669"/>
    <property type="project" value="UniProtKB-KW"/>
</dbReference>
<evidence type="ECO:0000313" key="6">
    <source>
        <dbReference type="Proteomes" id="UP000009136"/>
    </source>
</evidence>
<keyword evidence="3" id="KW-0053">Apoptosis</keyword>
<dbReference type="PROSITE" id="PS50062">
    <property type="entry name" value="BCL2_FAMILY"/>
    <property type="match status" value="1"/>
</dbReference>
<dbReference type="AlphaFoldDB" id="G3N2G5"/>
<reference evidence="5" key="1">
    <citation type="submission" date="2018-03" db="EMBL/GenBank/DDBJ databases">
        <title>ARS-UCD1.2.</title>
        <authorList>
            <person name="Rosen B.D."/>
            <person name="Bickhart D.M."/>
            <person name="Koren S."/>
            <person name="Schnabel R.D."/>
            <person name="Hall R."/>
            <person name="Zimin A."/>
            <person name="Dreischer C."/>
            <person name="Schultheiss S."/>
            <person name="Schroeder S.G."/>
            <person name="Elsik C.G."/>
            <person name="Couldrey C."/>
            <person name="Liu G.E."/>
            <person name="Van Tassell C.P."/>
            <person name="Phillippy A.M."/>
            <person name="Smith T.P.L."/>
            <person name="Medrano J.F."/>
        </authorList>
    </citation>
    <scope>NUCLEOTIDE SEQUENCE [LARGE SCALE GENOMIC DNA]</scope>
    <source>
        <strain evidence="5">Hereford</strain>
    </source>
</reference>
<keyword evidence="2" id="KW-0597">Phosphoprotein</keyword>
<sequence>MCTASPCDLEEIPLDDEDSDSLEFKILEFYVKHHVFQNTSAILSPKHLRTRSLSQKGPERWPVSEAWTQGPWPCRHSQSSEKAINLTKKKSSWRTLFGVAEKEEDSQSSRPEICAQAQRSGVPQARPRSPKWPRSRSSMDQRLEHKAADPRVVSIANRVAEIVYSWPPPEEVHSQGGGFKSKGVLVFQGPQGQSGAESTKKESASPAKADKYCFSSHTQLKKDKVLMTCFQDVLSYSVVKTITDQFLRGVDTRGESEVKAQSFKAALAIDVIAKLTTIDNHPMNRVLGFGTKYLKENFSPWIQQHGGWVSEFYLKMKSSQNSGSTAWKEVFFWGLFFLSEGNPSLKRFSWV</sequence>
<dbReference type="InterPro" id="IPR002475">
    <property type="entry name" value="Bcl2-like"/>
</dbReference>
<evidence type="ECO:0000313" key="7">
    <source>
        <dbReference type="VGNC" id="VGNC:26448"/>
    </source>
</evidence>